<evidence type="ECO:0008006" key="5">
    <source>
        <dbReference type="Google" id="ProtNLM"/>
    </source>
</evidence>
<keyword evidence="4" id="KW-1185">Reference proteome</keyword>
<organism evidence="3 4">
    <name type="scientific">Streptomyces liliifuscus</name>
    <dbReference type="NCBI Taxonomy" id="2797636"/>
    <lineage>
        <taxon>Bacteria</taxon>
        <taxon>Bacillati</taxon>
        <taxon>Actinomycetota</taxon>
        <taxon>Actinomycetes</taxon>
        <taxon>Kitasatosporales</taxon>
        <taxon>Streptomycetaceae</taxon>
        <taxon>Streptomyces</taxon>
    </lineage>
</organism>
<keyword evidence="2" id="KW-1133">Transmembrane helix</keyword>
<keyword evidence="2" id="KW-0812">Transmembrane</keyword>
<evidence type="ECO:0000313" key="4">
    <source>
        <dbReference type="Proteomes" id="UP000595636"/>
    </source>
</evidence>
<dbReference type="RefSeq" id="WP_200394118.1">
    <property type="nucleotide sequence ID" value="NZ_CP066831.1"/>
</dbReference>
<protein>
    <recommendedName>
        <fullName evidence="5">SH3 domain-containing protein</fullName>
    </recommendedName>
</protein>
<dbReference type="KEGG" id="slf:JEQ17_05370"/>
<name>A0A7T7I0U1_9ACTN</name>
<evidence type="ECO:0000313" key="3">
    <source>
        <dbReference type="EMBL" id="QQM38956.1"/>
    </source>
</evidence>
<feature type="region of interest" description="Disordered" evidence="1">
    <location>
        <begin position="1"/>
        <end position="32"/>
    </location>
</feature>
<dbReference type="EMBL" id="CP066831">
    <property type="protein sequence ID" value="QQM38956.1"/>
    <property type="molecule type" value="Genomic_DNA"/>
</dbReference>
<feature type="transmembrane region" description="Helical" evidence="2">
    <location>
        <begin position="40"/>
        <end position="60"/>
    </location>
</feature>
<evidence type="ECO:0000256" key="1">
    <source>
        <dbReference type="SAM" id="MobiDB-lite"/>
    </source>
</evidence>
<proteinExistence type="predicted"/>
<sequence>MKQSNQPRRSDQPHTSDQPHNLDLPHSSNLRTRSKRRLRALAATGAVLTAAASAVVGGAGPAGAAIHQCSISGDRTNCAYVTGIDAGSHLAVRTGPSYGAAKSPVFGQYHNGDQLGLICWTTGDPDADGNGYRYWMRVDNGIGDGYVNDWYLDTGGPGTWKSQIPQC</sequence>
<evidence type="ECO:0000256" key="2">
    <source>
        <dbReference type="SAM" id="Phobius"/>
    </source>
</evidence>
<reference evidence="3 4" key="1">
    <citation type="submission" date="2020-12" db="EMBL/GenBank/DDBJ databases">
        <title>A novel species.</title>
        <authorList>
            <person name="Li K."/>
        </authorList>
    </citation>
    <scope>NUCLEOTIDE SEQUENCE [LARGE SCALE GENOMIC DNA]</scope>
    <source>
        <strain evidence="3 4">ZYC-3</strain>
    </source>
</reference>
<accession>A0A7T7I0U1</accession>
<keyword evidence="2" id="KW-0472">Membrane</keyword>
<dbReference type="AlphaFoldDB" id="A0A7T7I0U1"/>
<gene>
    <name evidence="3" type="ORF">JEQ17_05370</name>
</gene>
<dbReference type="Proteomes" id="UP000595636">
    <property type="component" value="Chromosome"/>
</dbReference>